<evidence type="ECO:0000256" key="5">
    <source>
        <dbReference type="ARBA" id="ARBA00022840"/>
    </source>
</evidence>
<feature type="binding site" evidence="9">
    <location>
        <begin position="211"/>
        <end position="216"/>
    </location>
    <ligand>
        <name>ATP</name>
        <dbReference type="ChEBI" id="CHEBI:30616"/>
    </ligand>
</feature>
<keyword evidence="7 9" id="KW-0630">Potassium</keyword>
<evidence type="ECO:0000256" key="1">
    <source>
        <dbReference type="ARBA" id="ARBA00022679"/>
    </source>
</evidence>
<dbReference type="EMBL" id="DXET01000093">
    <property type="protein sequence ID" value="HIX81146.1"/>
    <property type="molecule type" value="Genomic_DNA"/>
</dbReference>
<keyword evidence="5 9" id="KW-0067">ATP-binding</keyword>
<dbReference type="InterPro" id="IPR011611">
    <property type="entry name" value="PfkB_dom"/>
</dbReference>
<feature type="binding site" evidence="9">
    <location>
        <position position="243"/>
    </location>
    <ligand>
        <name>substrate</name>
    </ligand>
</feature>
<evidence type="ECO:0000256" key="6">
    <source>
        <dbReference type="ARBA" id="ARBA00022842"/>
    </source>
</evidence>
<keyword evidence="2 9" id="KW-0479">Metal-binding</keyword>
<dbReference type="GO" id="GO:0004747">
    <property type="term" value="F:ribokinase activity"/>
    <property type="evidence" value="ECO:0007669"/>
    <property type="project" value="UniProtKB-UniRule"/>
</dbReference>
<dbReference type="InterPro" id="IPR011877">
    <property type="entry name" value="Ribokinase"/>
</dbReference>
<dbReference type="InterPro" id="IPR002139">
    <property type="entry name" value="Ribo/fructo_kinase"/>
</dbReference>
<feature type="domain" description="Carbohydrate kinase PfkB" evidence="10">
    <location>
        <begin position="6"/>
        <end position="285"/>
    </location>
</feature>
<sequence>MKFLNYGSLNIDKIYEVEHFVQAKETCASLRYYELPGGKGLNQSIALARLNIPVYHAGKIGKDGLFLKDLLEKQGVNTKYLQISDEVSGHAIIQVDQQGENCILLYGGANQTITSDEIKMVFKDFSKGDSLFLQNEVNRIDEMINLAKEKEMLVVLNPSPVNNIKEKISFEQIDYLILNEVEGQALTNQEKPEKILETLIQEYPHIKIILTLGSQGAIYQDCQQIIRQSAYPCSCLDTTGAGDTFTGFFFSVYFTSNDISYALKKAAQASSLAITRKGGASAIPTWQELEKNN</sequence>
<keyword evidence="4 9" id="KW-0418">Kinase</keyword>
<feature type="active site" description="Proton acceptor" evidence="9">
    <location>
        <position position="243"/>
    </location>
</feature>
<evidence type="ECO:0000256" key="9">
    <source>
        <dbReference type="HAMAP-Rule" id="MF_01987"/>
    </source>
</evidence>
<evidence type="ECO:0000313" key="11">
    <source>
        <dbReference type="EMBL" id="HIX81146.1"/>
    </source>
</evidence>
<accession>A0A9D2BM35</accession>
<comment type="pathway">
    <text evidence="9">Carbohydrate metabolism; D-ribose degradation; D-ribose 5-phosphate from beta-D-ribopyranose: step 2/2.</text>
</comment>
<feature type="binding site" evidence="9">
    <location>
        <position position="276"/>
    </location>
    <ligand>
        <name>K(+)</name>
        <dbReference type="ChEBI" id="CHEBI:29103"/>
    </ligand>
</feature>
<name>A0A9D2BM35_9FIRM</name>
<feature type="binding site" evidence="9">
    <location>
        <position position="237"/>
    </location>
    <ligand>
        <name>K(+)</name>
        <dbReference type="ChEBI" id="CHEBI:29103"/>
    </ligand>
</feature>
<feature type="binding site" evidence="9">
    <location>
        <position position="136"/>
    </location>
    <ligand>
        <name>substrate</name>
    </ligand>
</feature>
<evidence type="ECO:0000256" key="7">
    <source>
        <dbReference type="ARBA" id="ARBA00022958"/>
    </source>
</evidence>
<feature type="binding site" evidence="9">
    <location>
        <position position="179"/>
    </location>
    <ligand>
        <name>ATP</name>
        <dbReference type="ChEBI" id="CHEBI:30616"/>
    </ligand>
</feature>
<dbReference type="GO" id="GO:0046872">
    <property type="term" value="F:metal ion binding"/>
    <property type="evidence" value="ECO:0007669"/>
    <property type="project" value="UniProtKB-KW"/>
</dbReference>
<dbReference type="PANTHER" id="PTHR10584">
    <property type="entry name" value="SUGAR KINASE"/>
    <property type="match status" value="1"/>
</dbReference>
<keyword evidence="8 9" id="KW-0119">Carbohydrate metabolism</keyword>
<evidence type="ECO:0000259" key="10">
    <source>
        <dbReference type="Pfam" id="PF00294"/>
    </source>
</evidence>
<dbReference type="SUPFAM" id="SSF53613">
    <property type="entry name" value="Ribokinase-like"/>
    <property type="match status" value="1"/>
</dbReference>
<feature type="binding site" evidence="9">
    <location>
        <position position="239"/>
    </location>
    <ligand>
        <name>K(+)</name>
        <dbReference type="ChEBI" id="CHEBI:29103"/>
    </ligand>
</feature>
<dbReference type="Gene3D" id="3.40.1190.20">
    <property type="match status" value="1"/>
</dbReference>
<comment type="function">
    <text evidence="9">Catalyzes the phosphorylation of ribose at O-5 in a reaction requiring ATP and magnesium. The resulting D-ribose-5-phosphate can then be used either for sythesis of nucleotides, histidine, and tryptophan, or as a component of the pentose phosphate pathway.</text>
</comment>
<dbReference type="InterPro" id="IPR029056">
    <property type="entry name" value="Ribokinase-like"/>
</dbReference>
<reference evidence="11" key="2">
    <citation type="submission" date="2021-04" db="EMBL/GenBank/DDBJ databases">
        <authorList>
            <person name="Gilroy R."/>
        </authorList>
    </citation>
    <scope>NUCLEOTIDE SEQUENCE</scope>
    <source>
        <strain evidence="11">ChiGjej1B1-14440</strain>
    </source>
</reference>
<dbReference type="Pfam" id="PF00294">
    <property type="entry name" value="PfkB"/>
    <property type="match status" value="1"/>
</dbReference>
<gene>
    <name evidence="9" type="primary">rbsK</name>
    <name evidence="11" type="ORF">H9980_04130</name>
</gene>
<proteinExistence type="inferred from homology"/>
<comment type="similarity">
    <text evidence="9">Belongs to the carbohydrate kinase PfkB family. Ribokinase subfamily.</text>
</comment>
<comment type="catalytic activity">
    <reaction evidence="9">
        <text>D-ribose + ATP = D-ribose 5-phosphate + ADP + H(+)</text>
        <dbReference type="Rhea" id="RHEA:13697"/>
        <dbReference type="ChEBI" id="CHEBI:15378"/>
        <dbReference type="ChEBI" id="CHEBI:30616"/>
        <dbReference type="ChEBI" id="CHEBI:47013"/>
        <dbReference type="ChEBI" id="CHEBI:78346"/>
        <dbReference type="ChEBI" id="CHEBI:456216"/>
        <dbReference type="EC" id="2.7.1.15"/>
    </reaction>
</comment>
<dbReference type="PRINTS" id="PR00990">
    <property type="entry name" value="RIBOKINASE"/>
</dbReference>
<comment type="subcellular location">
    <subcellularLocation>
        <location evidence="9">Cytoplasm</location>
    </subcellularLocation>
</comment>
<evidence type="ECO:0000313" key="12">
    <source>
        <dbReference type="Proteomes" id="UP000886724"/>
    </source>
</evidence>
<dbReference type="AlphaFoldDB" id="A0A9D2BM35"/>
<dbReference type="GO" id="GO:0005737">
    <property type="term" value="C:cytoplasm"/>
    <property type="evidence" value="ECO:0007669"/>
    <property type="project" value="UniProtKB-SubCell"/>
</dbReference>
<comment type="caution">
    <text evidence="9">Lacks conserved residue(s) required for the propagation of feature annotation.</text>
</comment>
<comment type="activity regulation">
    <text evidence="9">Activated by a monovalent cation that binds near, but not in, the active site. The most likely occupant of the site in vivo is potassium. Ion binding induces a conformational change that may alter substrate affinity.</text>
</comment>
<dbReference type="HAMAP" id="MF_01987">
    <property type="entry name" value="Ribokinase"/>
    <property type="match status" value="1"/>
</dbReference>
<keyword evidence="9" id="KW-0963">Cytoplasm</keyword>
<organism evidence="11 12">
    <name type="scientific">Candidatus Erysipelatoclostridium merdavium</name>
    <dbReference type="NCBI Taxonomy" id="2838566"/>
    <lineage>
        <taxon>Bacteria</taxon>
        <taxon>Bacillati</taxon>
        <taxon>Bacillota</taxon>
        <taxon>Erysipelotrichia</taxon>
        <taxon>Erysipelotrichales</taxon>
        <taxon>Erysipelotrichales incertae sedis</taxon>
    </lineage>
</organism>
<dbReference type="PANTHER" id="PTHR10584:SF166">
    <property type="entry name" value="RIBOKINASE"/>
    <property type="match status" value="1"/>
</dbReference>
<keyword evidence="6 9" id="KW-0460">Magnesium</keyword>
<protein>
    <recommendedName>
        <fullName evidence="9">Ribokinase</fullName>
        <shortName evidence="9">RK</shortName>
        <ecNumber evidence="9">2.7.1.15</ecNumber>
    </recommendedName>
</protein>
<feature type="binding site" evidence="9">
    <location>
        <position position="273"/>
    </location>
    <ligand>
        <name>K(+)</name>
        <dbReference type="ChEBI" id="CHEBI:29103"/>
    </ligand>
</feature>
<comment type="subunit">
    <text evidence="9">Homodimer.</text>
</comment>
<comment type="cofactor">
    <cofactor evidence="9">
        <name>Mg(2+)</name>
        <dbReference type="ChEBI" id="CHEBI:18420"/>
    </cofactor>
    <text evidence="9">Requires a divalent cation, most likely magnesium in vivo, as an electrophilic catalyst to aid phosphoryl group transfer. It is the chelate of the metal and the nucleotide that is the actual substrate.</text>
</comment>
<dbReference type="GO" id="GO:0019303">
    <property type="term" value="P:D-ribose catabolic process"/>
    <property type="evidence" value="ECO:0007669"/>
    <property type="project" value="UniProtKB-UniRule"/>
</dbReference>
<comment type="caution">
    <text evidence="11">The sequence shown here is derived from an EMBL/GenBank/DDBJ whole genome shotgun (WGS) entry which is preliminary data.</text>
</comment>
<feature type="binding site" evidence="9">
    <location>
        <begin position="10"/>
        <end position="12"/>
    </location>
    <ligand>
        <name>substrate</name>
    </ligand>
</feature>
<evidence type="ECO:0000256" key="8">
    <source>
        <dbReference type="ARBA" id="ARBA00023277"/>
    </source>
</evidence>
<dbReference type="EC" id="2.7.1.15" evidence="9"/>
<feature type="binding site" evidence="9">
    <location>
        <position position="278"/>
    </location>
    <ligand>
        <name>K(+)</name>
        <dbReference type="ChEBI" id="CHEBI:29103"/>
    </ligand>
</feature>
<dbReference type="Proteomes" id="UP000886724">
    <property type="component" value="Unassembled WGS sequence"/>
</dbReference>
<feature type="binding site" evidence="9">
    <location>
        <begin position="38"/>
        <end position="42"/>
    </location>
    <ligand>
        <name>substrate</name>
    </ligand>
</feature>
<keyword evidence="1 9" id="KW-0808">Transferase</keyword>
<dbReference type="GO" id="GO:0005524">
    <property type="term" value="F:ATP binding"/>
    <property type="evidence" value="ECO:0007669"/>
    <property type="project" value="UniProtKB-UniRule"/>
</dbReference>
<dbReference type="CDD" id="cd01174">
    <property type="entry name" value="ribokinase"/>
    <property type="match status" value="1"/>
</dbReference>
<evidence type="ECO:0000256" key="2">
    <source>
        <dbReference type="ARBA" id="ARBA00022723"/>
    </source>
</evidence>
<reference evidence="11" key="1">
    <citation type="journal article" date="2021" name="PeerJ">
        <title>Extensive microbial diversity within the chicken gut microbiome revealed by metagenomics and culture.</title>
        <authorList>
            <person name="Gilroy R."/>
            <person name="Ravi A."/>
            <person name="Getino M."/>
            <person name="Pursley I."/>
            <person name="Horton D.L."/>
            <person name="Alikhan N.F."/>
            <person name="Baker D."/>
            <person name="Gharbi K."/>
            <person name="Hall N."/>
            <person name="Watson M."/>
            <person name="Adriaenssens E.M."/>
            <person name="Foster-Nyarko E."/>
            <person name="Jarju S."/>
            <person name="Secka A."/>
            <person name="Antonio M."/>
            <person name="Oren A."/>
            <person name="Chaudhuri R.R."/>
            <person name="La Ragione R."/>
            <person name="Hildebrand F."/>
            <person name="Pallen M.J."/>
        </authorList>
    </citation>
    <scope>NUCLEOTIDE SEQUENCE</scope>
    <source>
        <strain evidence="11">ChiGjej1B1-14440</strain>
    </source>
</reference>
<evidence type="ECO:0000256" key="4">
    <source>
        <dbReference type="ARBA" id="ARBA00022777"/>
    </source>
</evidence>
<feature type="binding site" evidence="9">
    <location>
        <begin position="242"/>
        <end position="243"/>
    </location>
    <ligand>
        <name>ATP</name>
        <dbReference type="ChEBI" id="CHEBI:30616"/>
    </ligand>
</feature>
<evidence type="ECO:0000256" key="3">
    <source>
        <dbReference type="ARBA" id="ARBA00022741"/>
    </source>
</evidence>
<keyword evidence="3 9" id="KW-0547">Nucleotide-binding</keyword>